<keyword evidence="3" id="KW-1185">Reference proteome</keyword>
<organism evidence="2 3">
    <name type="scientific">Nonomuraea fuscirosea</name>
    <dbReference type="NCBI Taxonomy" id="1291556"/>
    <lineage>
        <taxon>Bacteria</taxon>
        <taxon>Bacillati</taxon>
        <taxon>Actinomycetota</taxon>
        <taxon>Actinomycetes</taxon>
        <taxon>Streptosporangiales</taxon>
        <taxon>Streptosporangiaceae</taxon>
        <taxon>Nonomuraea</taxon>
    </lineage>
</organism>
<evidence type="ECO:0000256" key="1">
    <source>
        <dbReference type="SAM" id="MobiDB-lite"/>
    </source>
</evidence>
<dbReference type="EMBL" id="PVNG01000038">
    <property type="protein sequence ID" value="PRX49765.1"/>
    <property type="molecule type" value="Genomic_DNA"/>
</dbReference>
<dbReference type="Proteomes" id="UP000238312">
    <property type="component" value="Unassembled WGS sequence"/>
</dbReference>
<feature type="region of interest" description="Disordered" evidence="1">
    <location>
        <begin position="234"/>
        <end position="264"/>
    </location>
</feature>
<protein>
    <submittedName>
        <fullName evidence="2">Uncharacterized protein</fullName>
    </submittedName>
</protein>
<evidence type="ECO:0000313" key="3">
    <source>
        <dbReference type="Proteomes" id="UP000238312"/>
    </source>
</evidence>
<proteinExistence type="predicted"/>
<comment type="caution">
    <text evidence="2">The sequence shown here is derived from an EMBL/GenBank/DDBJ whole genome shotgun (WGS) entry which is preliminary data.</text>
</comment>
<dbReference type="AlphaFoldDB" id="A0A2T0LZV8"/>
<evidence type="ECO:0000313" key="2">
    <source>
        <dbReference type="EMBL" id="PRX49765.1"/>
    </source>
</evidence>
<reference evidence="2 3" key="1">
    <citation type="submission" date="2018-03" db="EMBL/GenBank/DDBJ databases">
        <title>Genomic Encyclopedia of Type Strains, Phase III (KMG-III): the genomes of soil and plant-associated and newly described type strains.</title>
        <authorList>
            <person name="Whitman W."/>
        </authorList>
    </citation>
    <scope>NUCLEOTIDE SEQUENCE [LARGE SCALE GENOMIC DNA]</scope>
    <source>
        <strain evidence="2 3">CGMCC 4.7104</strain>
    </source>
</reference>
<gene>
    <name evidence="2" type="ORF">B0I32_13872</name>
</gene>
<name>A0A2T0LZV8_9ACTN</name>
<accession>A0A2T0LZV8</accession>
<sequence length="298" mass="32044">MRRGVDIESASPGVRRGSRVLDCARHVLFVPRRSVVPPRPVVRRPICRAAVLPRQLPCHPTSVEAARKGGGERISCSRLRRRRCTSVLTMRFHAGGVCRVGSCSAVSAVLCSCRVRAPPGPCSAGPALCRARAHQGPCSLGPVLTRARAHSGPCSARVVLCQGGGVSVDARLSTRHQNAAASRGKHPCANNPLRGPRAGPGWRPASPPMWLPIYVTFIPVACVPRRLRTPARAPPCENRRAGTLGRAPSCDQPPSDAGLRTRDCGRGIRTPSYGHDCGRRHRAWATHAAAYRRRAPRT</sequence>